<keyword evidence="3" id="KW-1185">Reference proteome</keyword>
<reference evidence="2 3" key="1">
    <citation type="submission" date="2019-07" db="EMBL/GenBank/DDBJ databases">
        <title>Whole genome shotgun sequence of Swaminathania salitolerans NBRC 104436.</title>
        <authorList>
            <person name="Hosoyama A."/>
            <person name="Uohara A."/>
            <person name="Ohji S."/>
            <person name="Ichikawa N."/>
        </authorList>
    </citation>
    <scope>NUCLEOTIDE SEQUENCE [LARGE SCALE GENOMIC DNA]</scope>
    <source>
        <strain evidence="2 3">NBRC 104436</strain>
    </source>
</reference>
<dbReference type="RefSeq" id="WP_147093194.1">
    <property type="nucleotide sequence ID" value="NZ_BJVC01000002.1"/>
</dbReference>
<protein>
    <submittedName>
        <fullName evidence="2">Uncharacterized protein</fullName>
    </submittedName>
</protein>
<comment type="caution">
    <text evidence="2">The sequence shown here is derived from an EMBL/GenBank/DDBJ whole genome shotgun (WGS) entry which is preliminary data.</text>
</comment>
<dbReference type="Proteomes" id="UP000321405">
    <property type="component" value="Unassembled WGS sequence"/>
</dbReference>
<gene>
    <name evidence="2" type="ORF">SSA02_12820</name>
</gene>
<evidence type="ECO:0000256" key="1">
    <source>
        <dbReference type="SAM" id="MobiDB-lite"/>
    </source>
</evidence>
<sequence>MICYRLHCVHGHEFEAWFAGAETFETQARNGQVLCPQCGTPETAKSLMAPAVARIAADPAQISPRISPGDQVRMALRTLRRHIETSCDDMGDRFAEEALRRHDEAERGGGQPERGIYGTMNDSERERLEDEGVAFTAVPWVDHSDA</sequence>
<dbReference type="InterPro" id="IPR009562">
    <property type="entry name" value="DUF1178"/>
</dbReference>
<dbReference type="AlphaFoldDB" id="A0A511BP54"/>
<accession>A0A511BP54</accession>
<organism evidence="2 3">
    <name type="scientific">Swaminathania salitolerans</name>
    <dbReference type="NCBI Taxonomy" id="182838"/>
    <lineage>
        <taxon>Bacteria</taxon>
        <taxon>Pseudomonadati</taxon>
        <taxon>Pseudomonadota</taxon>
        <taxon>Alphaproteobacteria</taxon>
        <taxon>Acetobacterales</taxon>
        <taxon>Acetobacteraceae</taxon>
        <taxon>Swaminathania</taxon>
    </lineage>
</organism>
<dbReference type="EMBL" id="BJVC01000002">
    <property type="protein sequence ID" value="GEL02119.1"/>
    <property type="molecule type" value="Genomic_DNA"/>
</dbReference>
<dbReference type="OrthoDB" id="9799894at2"/>
<name>A0A511BP54_9PROT</name>
<feature type="region of interest" description="Disordered" evidence="1">
    <location>
        <begin position="100"/>
        <end position="133"/>
    </location>
</feature>
<proteinExistence type="predicted"/>
<dbReference type="Pfam" id="PF06676">
    <property type="entry name" value="DUF1178"/>
    <property type="match status" value="1"/>
</dbReference>
<evidence type="ECO:0000313" key="3">
    <source>
        <dbReference type="Proteomes" id="UP000321405"/>
    </source>
</evidence>
<evidence type="ECO:0000313" key="2">
    <source>
        <dbReference type="EMBL" id="GEL02119.1"/>
    </source>
</evidence>